<evidence type="ECO:0000313" key="4">
    <source>
        <dbReference type="EMBL" id="MFC3226290.1"/>
    </source>
</evidence>
<dbReference type="NCBIfam" id="NF037995">
    <property type="entry name" value="TRAP_S1"/>
    <property type="match status" value="1"/>
</dbReference>
<organism evidence="4 5">
    <name type="scientific">Marinibaculum pumilum</name>
    <dbReference type="NCBI Taxonomy" id="1766165"/>
    <lineage>
        <taxon>Bacteria</taxon>
        <taxon>Pseudomonadati</taxon>
        <taxon>Pseudomonadota</taxon>
        <taxon>Alphaproteobacteria</taxon>
        <taxon>Rhodospirillales</taxon>
        <taxon>Rhodospirillaceae</taxon>
        <taxon>Marinibaculum</taxon>
    </lineage>
</organism>
<gene>
    <name evidence="4" type="ORF">ACFOGJ_03560</name>
</gene>
<keyword evidence="2" id="KW-0813">Transport</keyword>
<dbReference type="Gene3D" id="3.40.190.170">
    <property type="entry name" value="Bacterial extracellular solute-binding protein, family 7"/>
    <property type="match status" value="1"/>
</dbReference>
<dbReference type="Pfam" id="PF03480">
    <property type="entry name" value="DctP"/>
    <property type="match status" value="1"/>
</dbReference>
<keyword evidence="5" id="KW-1185">Reference proteome</keyword>
<dbReference type="PANTHER" id="PTHR33376:SF7">
    <property type="entry name" value="C4-DICARBOXYLATE-BINDING PROTEIN DCTB"/>
    <property type="match status" value="1"/>
</dbReference>
<comment type="caution">
    <text evidence="4">The sequence shown here is derived from an EMBL/GenBank/DDBJ whole genome shotgun (WGS) entry which is preliminary data.</text>
</comment>
<keyword evidence="3" id="KW-0732">Signal</keyword>
<protein>
    <submittedName>
        <fullName evidence="4">TRAP transporter substrate-binding protein</fullName>
    </submittedName>
</protein>
<dbReference type="PANTHER" id="PTHR33376">
    <property type="match status" value="1"/>
</dbReference>
<sequence>MLIRKLAGLACVVLFLFASVGGVRAETWRLGTAAQPGSVLYDVIQDFIADFNAAFADDDIAVEFQFIGNEQEMMQQLIRGRVQIGATSFAGSAVAIPENIVTTVPYLWDSDAERIKVMDEYVIPVLKDIALAKGVVLIDWGDVGWNDVICNFECLTPADLEGKAARMSPVSRHFWQALGANGVQMPLSEFFPGLQQGLVVAGDLPFLYYITTPAAQSAPHYVTTRHLHHGAAWYMNKKLFDGLTDAQRAKLAEVLPPVAETRALVMADEQLPDSPKAKEFAAKGGTIHILTDAQREAFAERVRPVRQVMVDELAAGPAPRAQEVWQAIQKGKADFAAGK</sequence>
<evidence type="ECO:0000256" key="1">
    <source>
        <dbReference type="ARBA" id="ARBA00009023"/>
    </source>
</evidence>
<dbReference type="CDD" id="cd13603">
    <property type="entry name" value="PBP2_TRAP_Siap_TeaA_like"/>
    <property type="match status" value="1"/>
</dbReference>
<accession>A0ABV7KVV4</accession>
<dbReference type="InterPro" id="IPR018389">
    <property type="entry name" value="DctP_fam"/>
</dbReference>
<reference evidence="5" key="1">
    <citation type="journal article" date="2019" name="Int. J. Syst. Evol. Microbiol.">
        <title>The Global Catalogue of Microorganisms (GCM) 10K type strain sequencing project: providing services to taxonomists for standard genome sequencing and annotation.</title>
        <authorList>
            <consortium name="The Broad Institute Genomics Platform"/>
            <consortium name="The Broad Institute Genome Sequencing Center for Infectious Disease"/>
            <person name="Wu L."/>
            <person name="Ma J."/>
        </authorList>
    </citation>
    <scope>NUCLEOTIDE SEQUENCE [LARGE SCALE GENOMIC DNA]</scope>
    <source>
        <strain evidence="5">KCTC 42964</strain>
    </source>
</reference>
<dbReference type="Proteomes" id="UP001595528">
    <property type="component" value="Unassembled WGS sequence"/>
</dbReference>
<evidence type="ECO:0000256" key="3">
    <source>
        <dbReference type="ARBA" id="ARBA00022729"/>
    </source>
</evidence>
<comment type="similarity">
    <text evidence="1">Belongs to the bacterial solute-binding protein 7 family.</text>
</comment>
<evidence type="ECO:0000256" key="2">
    <source>
        <dbReference type="ARBA" id="ARBA00022448"/>
    </source>
</evidence>
<dbReference type="EMBL" id="JBHRTR010000009">
    <property type="protein sequence ID" value="MFC3226290.1"/>
    <property type="molecule type" value="Genomic_DNA"/>
</dbReference>
<name>A0ABV7KVV4_9PROT</name>
<dbReference type="RefSeq" id="WP_379898192.1">
    <property type="nucleotide sequence ID" value="NZ_JBHRTR010000009.1"/>
</dbReference>
<dbReference type="InterPro" id="IPR038404">
    <property type="entry name" value="TRAP_DctP_sf"/>
</dbReference>
<proteinExistence type="inferred from homology"/>
<evidence type="ECO:0000313" key="5">
    <source>
        <dbReference type="Proteomes" id="UP001595528"/>
    </source>
</evidence>